<sequence>MEYMMIRSLKSGGNPDASTPTLSMIPDHHVNHNNHLQHQQQQTQQQNNMQGHHQQQQQQRQQQQQQQSLVEQQVNDLYTAMNCDDLNNSTATNDSSSVNWNTNIVGGDVPLQQPVAGSSNIPILFKSSEIYERIVASTSVSSQSNDIQLSNFGGAPSSNHHKKNENLYEQMQKNHVTVANQQFVVPGNYQSNQFQSGQTISTTSIGRPTTVKKAKMKLHKGKRKLWEYSFPNSSVSRLESSTPTESSSAQTSNTVVPSSSRKRKFSSSSISTSFQMNKRPRTSLVQNSSAVTLGGSKVVNKSSLCSQMPNLFRAFHESDNVGSDKFLKSDSIQAKLKKLQRKLAVVPSRPKLPKENIFLKKYDPIRLLTRLCATTAKSETVTNHATKILVEDKFPRMSRHSPKKSETILNTNPLWPSGQNIITNTVQSSRLSSFSHNAYKPEASGKPSALAALSAKRSKSKSKHLRDNGVVIKRKSSKKSKQKPQRKYPKYVKPKRKLNVRFLPSKKGVRQLRARVLAAIFLQRAIARLRSGRGLKERKYTKLRKAKRSHKRHDPKPVETTAPIQVLKKGKETNSLKKFKIAKIKMPKPLPIRTVKLQFNENQYLYNTIELLRHKRELEDRMDDIDAEGVVYRLDPIPEREEPERNHLVTKNFLLKRRQVKQIISEKLTISIAHAGFTHTTIQPIELTADLVADFLMKATKRLKEVCELEVMGIDHGFPDPMERVLVEMGMGGIRSLEDFYRTKIDEHGQRMVDQCKLLRRQFATKHVSVDAGSSGGSDWEDDDDELIYIPGGETTGRPDDSPTERRNPSKLVPLPATTTPSSTPSIVVTTVASTSSSTTTTSASRSSKRRHVSSSSKSSLSSTASTSTSSTKRSTSVNTPSVSSGKSKYKSSSSSSSSKSSAIVTRSSTQSASSHSTSSTSHHKSTKSYKSSSRHSHSSSSSSRSNSESRASSSKSVPRSAFSSSASRSSATTEFVKPSKPAKKRKFKQQQQSTTSRDANSDKPGKTRTSITLIENRNSIYRASCPVTVIETKYKS</sequence>
<dbReference type="CDD" id="cd06847">
    <property type="entry name" value="HFD_SUPT7L"/>
    <property type="match status" value="1"/>
</dbReference>
<gene>
    <name evidence="2" type="ORF">ODALV1_LOCUS11916</name>
</gene>
<dbReference type="EMBL" id="CAXLJM020000036">
    <property type="protein sequence ID" value="CAL8104971.1"/>
    <property type="molecule type" value="Genomic_DNA"/>
</dbReference>
<protein>
    <submittedName>
        <fullName evidence="2">Uncharacterized protein</fullName>
    </submittedName>
</protein>
<name>A0ABP1QIV3_9HEXA</name>
<dbReference type="PANTHER" id="PTHR33416:SF20">
    <property type="entry name" value="NUCLEAR PORE COMPLEX PROTEIN NUP1"/>
    <property type="match status" value="1"/>
</dbReference>
<feature type="compositionally biased region" description="Low complexity" evidence="1">
    <location>
        <begin position="939"/>
        <end position="973"/>
    </location>
</feature>
<organism evidence="2 3">
    <name type="scientific">Orchesella dallaii</name>
    <dbReference type="NCBI Taxonomy" id="48710"/>
    <lineage>
        <taxon>Eukaryota</taxon>
        <taxon>Metazoa</taxon>
        <taxon>Ecdysozoa</taxon>
        <taxon>Arthropoda</taxon>
        <taxon>Hexapoda</taxon>
        <taxon>Collembola</taxon>
        <taxon>Entomobryomorpha</taxon>
        <taxon>Entomobryoidea</taxon>
        <taxon>Orchesellidae</taxon>
        <taxon>Orchesellinae</taxon>
        <taxon>Orchesella</taxon>
    </lineage>
</organism>
<proteinExistence type="predicted"/>
<feature type="compositionally biased region" description="Basic residues" evidence="1">
    <location>
        <begin position="472"/>
        <end position="492"/>
    </location>
</feature>
<feature type="compositionally biased region" description="Basic residues" evidence="1">
    <location>
        <begin position="922"/>
        <end position="938"/>
    </location>
</feature>
<dbReference type="PANTHER" id="PTHR33416">
    <property type="entry name" value="NUCLEAR PORE COMPLEX PROTEIN NUP1"/>
    <property type="match status" value="1"/>
</dbReference>
<reference evidence="2 3" key="1">
    <citation type="submission" date="2024-08" db="EMBL/GenBank/DDBJ databases">
        <authorList>
            <person name="Cucini C."/>
            <person name="Frati F."/>
        </authorList>
    </citation>
    <scope>NUCLEOTIDE SEQUENCE [LARGE SCALE GENOMIC DNA]</scope>
</reference>
<feature type="region of interest" description="Disordered" evidence="1">
    <location>
        <begin position="1"/>
        <end position="70"/>
    </location>
</feature>
<feature type="compositionally biased region" description="Low complexity" evidence="1">
    <location>
        <begin position="33"/>
        <end position="67"/>
    </location>
</feature>
<evidence type="ECO:0000313" key="3">
    <source>
        <dbReference type="Proteomes" id="UP001642540"/>
    </source>
</evidence>
<evidence type="ECO:0000313" key="2">
    <source>
        <dbReference type="EMBL" id="CAL8104971.1"/>
    </source>
</evidence>
<comment type="caution">
    <text evidence="2">The sequence shown here is derived from an EMBL/GenBank/DDBJ whole genome shotgun (WGS) entry which is preliminary data.</text>
</comment>
<feature type="region of interest" description="Disordered" evidence="1">
    <location>
        <begin position="234"/>
        <end position="288"/>
    </location>
</feature>
<feature type="region of interest" description="Disordered" evidence="1">
    <location>
        <begin position="437"/>
        <end position="492"/>
    </location>
</feature>
<feature type="region of interest" description="Disordered" evidence="1">
    <location>
        <begin position="770"/>
        <end position="1011"/>
    </location>
</feature>
<feature type="compositionally biased region" description="Low complexity" evidence="1">
    <location>
        <begin position="444"/>
        <end position="455"/>
    </location>
</feature>
<feature type="compositionally biased region" description="Basic and acidic residues" evidence="1">
    <location>
        <begin position="797"/>
        <end position="808"/>
    </location>
</feature>
<evidence type="ECO:0000256" key="1">
    <source>
        <dbReference type="SAM" id="MobiDB-lite"/>
    </source>
</evidence>
<feature type="compositionally biased region" description="Low complexity" evidence="1">
    <location>
        <begin position="854"/>
        <end position="921"/>
    </location>
</feature>
<feature type="compositionally biased region" description="Low complexity" evidence="1">
    <location>
        <begin position="816"/>
        <end position="846"/>
    </location>
</feature>
<dbReference type="Proteomes" id="UP001642540">
    <property type="component" value="Unassembled WGS sequence"/>
</dbReference>
<feature type="compositionally biased region" description="Polar residues" evidence="1">
    <location>
        <begin position="234"/>
        <end position="257"/>
    </location>
</feature>
<accession>A0ABP1QIV3</accession>
<keyword evidence="3" id="KW-1185">Reference proteome</keyword>